<dbReference type="AlphaFoldDB" id="A0AAU7LJM9"/>
<dbReference type="GO" id="GO:0005634">
    <property type="term" value="C:nucleus"/>
    <property type="evidence" value="ECO:0007669"/>
    <property type="project" value="InterPro"/>
</dbReference>
<sequence length="95" mass="11789">MEKILERYERYCFAEKQLAGTAESQGNWTLEYSRLRARVELLQRNYRQYLGEDLDSRSLKEIQNLEQQLETSLKLVRSRKVFFFFYLFLYKKYYF</sequence>
<evidence type="ECO:0000313" key="3">
    <source>
        <dbReference type="EMBL" id="XBP28281.1"/>
    </source>
</evidence>
<protein>
    <submittedName>
        <fullName evidence="3">MADS86</fullName>
    </submittedName>
</protein>
<evidence type="ECO:0000259" key="2">
    <source>
        <dbReference type="PROSITE" id="PS51297"/>
    </source>
</evidence>
<dbReference type="PROSITE" id="PS51297">
    <property type="entry name" value="K_BOX"/>
    <property type="match status" value="1"/>
</dbReference>
<reference evidence="3" key="2">
    <citation type="submission" date="2024-02" db="EMBL/GenBank/DDBJ databases">
        <authorList>
            <person name="Xu Y."/>
            <person name="Zhao J."/>
        </authorList>
    </citation>
    <scope>NUCLEOTIDE SEQUENCE</scope>
</reference>
<accession>A0AAU7LJM9</accession>
<reference evidence="3" key="1">
    <citation type="journal article" date="2024" name="Front. Plant Sci.">
        <title>Genome-wide analysis of the MADS-box gene family of sea buckthorn (Hippophae rhamnoides ssp. sinensis) and their potential role in floral organ development.</title>
        <authorList>
            <person name="Zhao J."/>
            <person name="Xu Y."/>
            <person name="Zhang Z."/>
            <person name="Zhao M."/>
            <person name="Li K."/>
            <person name="Wang F."/>
            <person name="Sun K."/>
        </authorList>
    </citation>
    <scope>NUCLEOTIDE SEQUENCE</scope>
</reference>
<name>A0AAU7LJM9_9ROSA</name>
<feature type="coiled-coil region" evidence="1">
    <location>
        <begin position="32"/>
        <end position="79"/>
    </location>
</feature>
<evidence type="ECO:0000256" key="1">
    <source>
        <dbReference type="SAM" id="Coils"/>
    </source>
</evidence>
<keyword evidence="1" id="KW-0175">Coiled coil</keyword>
<feature type="domain" description="K-box" evidence="2">
    <location>
        <begin position="25"/>
        <end position="95"/>
    </location>
</feature>
<dbReference type="InterPro" id="IPR002487">
    <property type="entry name" value="TF_Kbox"/>
</dbReference>
<proteinExistence type="evidence at transcript level"/>
<gene>
    <name evidence="3" type="primary">MADS86</name>
</gene>
<organism evidence="3">
    <name type="scientific">Hippophae rhamnoides</name>
    <name type="common">sea-buckthorn</name>
    <dbReference type="NCBI Taxonomy" id="193516"/>
    <lineage>
        <taxon>Eukaryota</taxon>
        <taxon>Viridiplantae</taxon>
        <taxon>Streptophyta</taxon>
        <taxon>Embryophyta</taxon>
        <taxon>Tracheophyta</taxon>
        <taxon>Spermatophyta</taxon>
        <taxon>Magnoliopsida</taxon>
        <taxon>eudicotyledons</taxon>
        <taxon>Gunneridae</taxon>
        <taxon>Pentapetalae</taxon>
        <taxon>rosids</taxon>
        <taxon>fabids</taxon>
        <taxon>Rosales</taxon>
        <taxon>Elaeagnaceae</taxon>
        <taxon>Hippophae</taxon>
    </lineage>
</organism>
<dbReference type="EMBL" id="PP400921">
    <property type="protein sequence ID" value="XBP28281.1"/>
    <property type="molecule type" value="mRNA"/>
</dbReference>
<dbReference type="Pfam" id="PF01486">
    <property type="entry name" value="K-box"/>
    <property type="match status" value="1"/>
</dbReference>
<dbReference type="GO" id="GO:0003700">
    <property type="term" value="F:DNA-binding transcription factor activity"/>
    <property type="evidence" value="ECO:0007669"/>
    <property type="project" value="InterPro"/>
</dbReference>